<proteinExistence type="predicted"/>
<evidence type="ECO:0000313" key="3">
    <source>
        <dbReference type="Proteomes" id="UP000273786"/>
    </source>
</evidence>
<feature type="domain" description="MACPF-like" evidence="1">
    <location>
        <begin position="398"/>
        <end position="589"/>
    </location>
</feature>
<dbReference type="RefSeq" id="WP_125004866.1">
    <property type="nucleotide sequence ID" value="NZ_RQXT01000047.1"/>
</dbReference>
<gene>
    <name evidence="2" type="ORF">EH240_28590</name>
</gene>
<organism evidence="2 3">
    <name type="scientific">Mesorhizobium tamadayense</name>
    <dbReference type="NCBI Taxonomy" id="425306"/>
    <lineage>
        <taxon>Bacteria</taxon>
        <taxon>Pseudomonadati</taxon>
        <taxon>Pseudomonadota</taxon>
        <taxon>Alphaproteobacteria</taxon>
        <taxon>Hyphomicrobiales</taxon>
        <taxon>Phyllobacteriaceae</taxon>
        <taxon>Mesorhizobium</taxon>
    </lineage>
</organism>
<dbReference type="Pfam" id="PF22693">
    <property type="entry name" value="MACPF_1"/>
    <property type="match status" value="1"/>
</dbReference>
<name>A0A3P3F681_9HYPH</name>
<reference evidence="2 3" key="1">
    <citation type="submission" date="2018-11" db="EMBL/GenBank/DDBJ databases">
        <title>the genome of Mesorhizobium tamadayense DSM 28320.</title>
        <authorList>
            <person name="Gao J."/>
        </authorList>
    </citation>
    <scope>NUCLEOTIDE SEQUENCE [LARGE SCALE GENOMIC DNA]</scope>
    <source>
        <strain evidence="2 3">DSM 28320</strain>
    </source>
</reference>
<dbReference type="InterPro" id="IPR054586">
    <property type="entry name" value="MACPF_1_fungal"/>
</dbReference>
<dbReference type="EMBL" id="RQXT01000047">
    <property type="protein sequence ID" value="RRH93907.1"/>
    <property type="molecule type" value="Genomic_DNA"/>
</dbReference>
<protein>
    <recommendedName>
        <fullName evidence="1">MACPF-like domain-containing protein</fullName>
    </recommendedName>
</protein>
<evidence type="ECO:0000259" key="1">
    <source>
        <dbReference type="Pfam" id="PF22693"/>
    </source>
</evidence>
<comment type="caution">
    <text evidence="2">The sequence shown here is derived from an EMBL/GenBank/DDBJ whole genome shotgun (WGS) entry which is preliminary data.</text>
</comment>
<sequence length="640" mass="69111">MALIDVRRDGQPIAAEAVDNPDNMTLSAFREQLGARMSLSDEFLSKGDSPIDRVLQEDEVKVGAIAQDDIVKVRARPQPAGPVQIRVAKGGSSTPVQIDIEKCLSDFRKQLGSQSPPLITDNERFQEKDVAGSAFTLVSEQAFKVKDATGKDQKILVVPASPKRDITLQKGKSSQKFPEIEESQSLLQFKQYVVANGAMAPSDIFVVGGADVKDEQAGTITVGKAADGDNKIVVKAGEAILGPGTVTVNPSSPGKDLLRDWGQNISYGSPEYPIPAKFSGKAPAKEDPEDKWSALKDNEKQYVFAVRQLGRAIVFPKAVRDAGTSGAELKKADSKAVMIQVAEPGAKEQDLTAQSSFQMTYSQTVHDLRKRAATNVSTSVGAKGIAVKGGFTTSNMEINQSDRTNVYMSQLIYKPAVELYFDEDKDVRATDAFTNAIKAAVDQSAAGDPYPSRTRYYAILSALDKYGHFVPTRFMLGGAFIIEEVKAIDKTGKIDEQSTSFSAGIAAEIQGVTAAVEAGNTQEVKNLTSTLATRQSIKISAIGGDTGAFSSNDPGPWLQSIRYSRYWAVVTYSDLVPTIRYLPPDLLRQCLGLIGSHWADPQTEERTTLNMLEYATIAESKLLASEKQSGAREIYGGKAL</sequence>
<evidence type="ECO:0000313" key="2">
    <source>
        <dbReference type="EMBL" id="RRH93907.1"/>
    </source>
</evidence>
<keyword evidence="3" id="KW-1185">Reference proteome</keyword>
<dbReference type="OrthoDB" id="6635976at2"/>
<dbReference type="AlphaFoldDB" id="A0A3P3F681"/>
<dbReference type="Proteomes" id="UP000273786">
    <property type="component" value="Unassembled WGS sequence"/>
</dbReference>
<accession>A0A3P3F681</accession>